<dbReference type="SUPFAM" id="SSF53474">
    <property type="entry name" value="alpha/beta-Hydrolases"/>
    <property type="match status" value="1"/>
</dbReference>
<dbReference type="PANTHER" id="PTHR34043:SF3">
    <property type="entry name" value="ALPHA_BETA-HYDROLASES SUPERFAMILY PROTEIN"/>
    <property type="match status" value="1"/>
</dbReference>
<dbReference type="EMBL" id="JAWWNJ010000001">
    <property type="protein sequence ID" value="KAK7064042.1"/>
    <property type="molecule type" value="Genomic_DNA"/>
</dbReference>
<evidence type="ECO:0000256" key="1">
    <source>
        <dbReference type="ARBA" id="ARBA00004613"/>
    </source>
</evidence>
<feature type="domain" description="Lipase-like C-terminal" evidence="6">
    <location>
        <begin position="51"/>
        <end position="135"/>
    </location>
</feature>
<sequence>MTTTDSDRYDRPGRNEPIPLVIVQGFLGTNGAWMWGNFEQYLNHASRVRRKTIFVSVGPVSSLHDRACELYYALLGGTVDYGMEHSISHKHARYGRNIAQGQYPDWSPTRPLHFLAHSMGGPTVIKLQDLIRQGHFGPTAQTPMILSINAISAPFRGSGLVYLLGERADAAPAVQPLSVGSILGKWVHVVSYLSPLVSHIIDFHGDSRSLTYRDISFFTLLQQLWRSDWAESTDATPFDVTFQAADERESQGEGVVDAETFYQSHVAEMTRRHSQGSNFHAPPYSQMISPLMYLYARLLGKFDYSTIRPRPSFLSEKPLSEEFWANDGAVPTFSQWHPLSCCHTLCRHLPVDNNEREAIPKPGVWYVKQEFDAHHMSLVPLWMGTDFQKQWWKRLGWWLSAVDETLPYRQALYSGG</sequence>
<reference evidence="7 8" key="1">
    <citation type="journal article" date="2024" name="J Genomics">
        <title>Draft genome sequencing and assembly of Favolaschia claudopus CIRM-BRFM 2984 isolated from oak limbs.</title>
        <authorList>
            <person name="Navarro D."/>
            <person name="Drula E."/>
            <person name="Chaduli D."/>
            <person name="Cazenave R."/>
            <person name="Ahrendt S."/>
            <person name="Wang J."/>
            <person name="Lipzen A."/>
            <person name="Daum C."/>
            <person name="Barry K."/>
            <person name="Grigoriev I.V."/>
            <person name="Favel A."/>
            <person name="Rosso M.N."/>
            <person name="Martin F."/>
        </authorList>
    </citation>
    <scope>NUCLEOTIDE SEQUENCE [LARGE SCALE GENOMIC DNA]</scope>
    <source>
        <strain evidence="7 8">CIRM-BRFM 2984</strain>
    </source>
</reference>
<keyword evidence="2" id="KW-0964">Secreted</keyword>
<evidence type="ECO:0000259" key="6">
    <source>
        <dbReference type="Pfam" id="PF24708"/>
    </source>
</evidence>
<accession>A0AAW0EF39</accession>
<keyword evidence="4" id="KW-0378">Hydrolase</keyword>
<dbReference type="GO" id="GO:0005576">
    <property type="term" value="C:extracellular region"/>
    <property type="evidence" value="ECO:0007669"/>
    <property type="project" value="UniProtKB-SubCell"/>
</dbReference>
<dbReference type="GO" id="GO:0006629">
    <property type="term" value="P:lipid metabolic process"/>
    <property type="evidence" value="ECO:0007669"/>
    <property type="project" value="UniProtKB-KW"/>
</dbReference>
<keyword evidence="5" id="KW-0443">Lipid metabolism</keyword>
<keyword evidence="3" id="KW-0732">Signal</keyword>
<keyword evidence="8" id="KW-1185">Reference proteome</keyword>
<evidence type="ECO:0000256" key="2">
    <source>
        <dbReference type="ARBA" id="ARBA00022525"/>
    </source>
</evidence>
<comment type="caution">
    <text evidence="7">The sequence shown here is derived from an EMBL/GenBank/DDBJ whole genome shotgun (WGS) entry which is preliminary data.</text>
</comment>
<dbReference type="InterPro" id="IPR056304">
    <property type="entry name" value="Lip-like_C"/>
</dbReference>
<evidence type="ECO:0000256" key="4">
    <source>
        <dbReference type="ARBA" id="ARBA00022801"/>
    </source>
</evidence>
<organism evidence="7 8">
    <name type="scientific">Favolaschia claudopus</name>
    <dbReference type="NCBI Taxonomy" id="2862362"/>
    <lineage>
        <taxon>Eukaryota</taxon>
        <taxon>Fungi</taxon>
        <taxon>Dikarya</taxon>
        <taxon>Basidiomycota</taxon>
        <taxon>Agaricomycotina</taxon>
        <taxon>Agaricomycetes</taxon>
        <taxon>Agaricomycetidae</taxon>
        <taxon>Agaricales</taxon>
        <taxon>Marasmiineae</taxon>
        <taxon>Mycenaceae</taxon>
        <taxon>Favolaschia</taxon>
    </lineage>
</organism>
<dbReference type="InterPro" id="IPR029058">
    <property type="entry name" value="AB_hydrolase_fold"/>
</dbReference>
<evidence type="ECO:0000313" key="7">
    <source>
        <dbReference type="EMBL" id="KAK7064042.1"/>
    </source>
</evidence>
<dbReference type="GO" id="GO:0016787">
    <property type="term" value="F:hydrolase activity"/>
    <property type="evidence" value="ECO:0007669"/>
    <property type="project" value="UniProtKB-KW"/>
</dbReference>
<proteinExistence type="predicted"/>
<comment type="subcellular location">
    <subcellularLocation>
        <location evidence="1">Secreted</location>
    </subcellularLocation>
</comment>
<dbReference type="Proteomes" id="UP001362999">
    <property type="component" value="Unassembled WGS sequence"/>
</dbReference>
<protein>
    <recommendedName>
        <fullName evidence="6">Lipase-like C-terminal domain-containing protein</fullName>
    </recommendedName>
</protein>
<dbReference type="AlphaFoldDB" id="A0AAW0EF39"/>
<gene>
    <name evidence="7" type="ORF">R3P38DRAFT_2822035</name>
</gene>
<evidence type="ECO:0000256" key="5">
    <source>
        <dbReference type="ARBA" id="ARBA00023098"/>
    </source>
</evidence>
<dbReference type="PANTHER" id="PTHR34043">
    <property type="entry name" value="ALPHA/BETA-HYDROLASES SUPERFAMILY PROTEIN"/>
    <property type="match status" value="1"/>
</dbReference>
<evidence type="ECO:0000256" key="3">
    <source>
        <dbReference type="ARBA" id="ARBA00022729"/>
    </source>
</evidence>
<name>A0AAW0EF39_9AGAR</name>
<evidence type="ECO:0000313" key="8">
    <source>
        <dbReference type="Proteomes" id="UP001362999"/>
    </source>
</evidence>
<dbReference type="Pfam" id="PF24708">
    <property type="entry name" value="Lip_C"/>
    <property type="match status" value="1"/>
</dbReference>
<dbReference type="Gene3D" id="3.40.50.1820">
    <property type="entry name" value="alpha/beta hydrolase"/>
    <property type="match status" value="1"/>
</dbReference>